<evidence type="ECO:0000313" key="2">
    <source>
        <dbReference type="EMBL" id="KAJ3562310.1"/>
    </source>
</evidence>
<feature type="region of interest" description="Disordered" evidence="1">
    <location>
        <begin position="278"/>
        <end position="315"/>
    </location>
</feature>
<accession>A0AAD5YSN6</accession>
<organism evidence="2 3">
    <name type="scientific">Leucocoprinus birnbaumii</name>
    <dbReference type="NCBI Taxonomy" id="56174"/>
    <lineage>
        <taxon>Eukaryota</taxon>
        <taxon>Fungi</taxon>
        <taxon>Dikarya</taxon>
        <taxon>Basidiomycota</taxon>
        <taxon>Agaricomycotina</taxon>
        <taxon>Agaricomycetes</taxon>
        <taxon>Agaricomycetidae</taxon>
        <taxon>Agaricales</taxon>
        <taxon>Agaricineae</taxon>
        <taxon>Agaricaceae</taxon>
        <taxon>Leucocoprinus</taxon>
    </lineage>
</organism>
<evidence type="ECO:0000313" key="3">
    <source>
        <dbReference type="Proteomes" id="UP001213000"/>
    </source>
</evidence>
<comment type="caution">
    <text evidence="2">The sequence shown here is derived from an EMBL/GenBank/DDBJ whole genome shotgun (WGS) entry which is preliminary data.</text>
</comment>
<name>A0AAD5YSN6_9AGAR</name>
<gene>
    <name evidence="2" type="ORF">NP233_g9654</name>
</gene>
<dbReference type="Proteomes" id="UP001213000">
    <property type="component" value="Unassembled WGS sequence"/>
</dbReference>
<protein>
    <submittedName>
        <fullName evidence="2">Uncharacterized protein</fullName>
    </submittedName>
</protein>
<evidence type="ECO:0000256" key="1">
    <source>
        <dbReference type="SAM" id="MobiDB-lite"/>
    </source>
</evidence>
<reference evidence="2" key="1">
    <citation type="submission" date="2022-07" db="EMBL/GenBank/DDBJ databases">
        <title>Genome Sequence of Leucocoprinus birnbaumii.</title>
        <authorList>
            <person name="Buettner E."/>
        </authorList>
    </citation>
    <scope>NUCLEOTIDE SEQUENCE</scope>
    <source>
        <strain evidence="2">VT141</strain>
    </source>
</reference>
<dbReference type="AlphaFoldDB" id="A0AAD5YSN6"/>
<proteinExistence type="predicted"/>
<dbReference type="EMBL" id="JANIEX010000885">
    <property type="protein sequence ID" value="KAJ3562310.1"/>
    <property type="molecule type" value="Genomic_DNA"/>
</dbReference>
<sequence>MSSSTALPPPLSGLSTLDPNAGPVQTLELRCEKDNSILTSITVHDCTNDNATSADTPDLQDDVMRASLAIVYLPAATLPVLSLHNAYLPVLVPVVPTSSDQASSVLRHAAEDDWELLGVPASRTVYLNSDKTPIMNADALSRLEPWKAFEVIRNVLDSPAQQIKPASENGHPARAVTLFALVSIMMGVAFNTAFHSPVPVGPTGTVRIPGNNTWGITNPLNRTLAMPVAGTGTALATSSSRDFSLSVLSPGITSLSVNAPQVNSLSITSRINSLSVSNSHPSSLSPIYTPTSLAEPGPSRLPISDAPQASSSKDVLLRPTASTSLSEVNPQPTVLSVTRTEKKRARADFTTPNALSLRFTNSLTEAMDIGAKIFTNAARLENGVKDLVDAMDDLMNSIQAQTQTVVTQSKGKARALGEEVISRNDRARGRAKELRKKGEELLNSASVQFFERKEIAKQRARLLKDTFKQTEAWKSYERVVQVDLAARLKENDQCAKDKPGSGGWLKRDSGWGSYKTGSRCIPSVQIPVH</sequence>
<keyword evidence="3" id="KW-1185">Reference proteome</keyword>